<dbReference type="Proteomes" id="UP001056500">
    <property type="component" value="Chromosome"/>
</dbReference>
<proteinExistence type="predicted"/>
<evidence type="ECO:0000313" key="3">
    <source>
        <dbReference type="EMBL" id="USG65284.1"/>
    </source>
</evidence>
<evidence type="ECO:0000313" key="4">
    <source>
        <dbReference type="Proteomes" id="UP001056500"/>
    </source>
</evidence>
<feature type="signal peptide" evidence="1">
    <location>
        <begin position="1"/>
        <end position="20"/>
    </location>
</feature>
<sequence>MLKKLVAAIVMTFLFTSVLAGSYTLKATEGVDEESSKQFLEKLYNARAKMLVDRNISALEPYYILEEKQGRAALGREKARMKYIQAWAKERGVAFTDVETRIRIARIKKVGDGFRVGLVQSLKLTYQYPTDGTLHSFGVGTRHGLTIKRQGGEWRVKQEWYLDPLDENPELIPVHKKPHVSGVISLPQQPVGKVSGKRKYNREKAVEYANKYAGTAFFAGNNNRYNPKYLDYTYQGGDCTNFTSQVIGDREEGGGLPMRGGWFYKYKQGGSAAWVRTDSLKHFLLSSGYGKLIARGNYNAVAKPTKKFPHSALAELRPGDLIGYEMGGDLDHFSVVTALDPKGYVLVNSHTADRYHVPWDLGWDKHTKFLLIRMVD</sequence>
<gene>
    <name evidence="3" type="ORF">NDK47_24780</name>
</gene>
<name>A0ABY4WIV7_9BACL</name>
<evidence type="ECO:0000256" key="1">
    <source>
        <dbReference type="SAM" id="SignalP"/>
    </source>
</evidence>
<keyword evidence="1" id="KW-0732">Signal</keyword>
<dbReference type="RefSeq" id="WP_251872377.1">
    <property type="nucleotide sequence ID" value="NZ_CP098755.1"/>
</dbReference>
<dbReference type="PANTHER" id="PTHR40032">
    <property type="entry name" value="EXPORTED PROTEIN-RELATED"/>
    <property type="match status" value="1"/>
</dbReference>
<dbReference type="Pfam" id="PF12671">
    <property type="entry name" value="Amidase_6"/>
    <property type="match status" value="1"/>
</dbReference>
<feature type="domain" description="Putative amidase" evidence="2">
    <location>
        <begin position="199"/>
        <end position="369"/>
    </location>
</feature>
<organism evidence="3 4">
    <name type="scientific">Brevibacillus ruminantium</name>
    <dbReference type="NCBI Taxonomy" id="2950604"/>
    <lineage>
        <taxon>Bacteria</taxon>
        <taxon>Bacillati</taxon>
        <taxon>Bacillota</taxon>
        <taxon>Bacilli</taxon>
        <taxon>Bacillales</taxon>
        <taxon>Paenibacillaceae</taxon>
        <taxon>Brevibacillus</taxon>
    </lineage>
</organism>
<keyword evidence="4" id="KW-1185">Reference proteome</keyword>
<protein>
    <submittedName>
        <fullName evidence="3">Amidase domain-containing protein</fullName>
    </submittedName>
</protein>
<feature type="chain" id="PRO_5046407461" evidence="1">
    <location>
        <begin position="21"/>
        <end position="376"/>
    </location>
</feature>
<dbReference type="InterPro" id="IPR024301">
    <property type="entry name" value="Amidase_6"/>
</dbReference>
<evidence type="ECO:0000259" key="2">
    <source>
        <dbReference type="Pfam" id="PF12671"/>
    </source>
</evidence>
<dbReference type="Gene3D" id="3.90.1720.10">
    <property type="entry name" value="endopeptidase domain like (from Nostoc punctiforme)"/>
    <property type="match status" value="1"/>
</dbReference>
<dbReference type="EMBL" id="CP098755">
    <property type="protein sequence ID" value="USG65284.1"/>
    <property type="molecule type" value="Genomic_DNA"/>
</dbReference>
<accession>A0ABY4WIV7</accession>
<reference evidence="3" key="1">
    <citation type="submission" date="2022-06" db="EMBL/GenBank/DDBJ databases">
        <title>Genome sequencing of Brevibacillus sp. BB3-R1.</title>
        <authorList>
            <person name="Heo J."/>
            <person name="Lee D."/>
            <person name="Won M."/>
            <person name="Han B.-H."/>
            <person name="Hong S.-B."/>
            <person name="Kwon S.-W."/>
        </authorList>
    </citation>
    <scope>NUCLEOTIDE SEQUENCE</scope>
    <source>
        <strain evidence="3">BB3-R1</strain>
    </source>
</reference>
<dbReference type="PANTHER" id="PTHR40032:SF1">
    <property type="entry name" value="EXPORTED PROTEIN"/>
    <property type="match status" value="1"/>
</dbReference>